<dbReference type="PANTHER" id="PTHR43685:SF5">
    <property type="entry name" value="GLYCOSYLTRANSFERASE EPSE-RELATED"/>
    <property type="match status" value="1"/>
</dbReference>
<dbReference type="RefSeq" id="WP_249846656.1">
    <property type="nucleotide sequence ID" value="NZ_JAMGBD010000001.1"/>
</dbReference>
<dbReference type="EMBL" id="JAMGBD010000001">
    <property type="protein sequence ID" value="MCL6682703.1"/>
    <property type="molecule type" value="Genomic_DNA"/>
</dbReference>
<dbReference type="PANTHER" id="PTHR43685">
    <property type="entry name" value="GLYCOSYLTRANSFERASE"/>
    <property type="match status" value="1"/>
</dbReference>
<dbReference type="InterPro" id="IPR001173">
    <property type="entry name" value="Glyco_trans_2-like"/>
</dbReference>
<dbReference type="Proteomes" id="UP001165363">
    <property type="component" value="Unassembled WGS sequence"/>
</dbReference>
<feature type="domain" description="Glycosyltransferase 2-like" evidence="4">
    <location>
        <begin position="22"/>
        <end position="141"/>
    </location>
</feature>
<name>A0ABT0RJA4_9SPHN</name>
<reference evidence="5" key="1">
    <citation type="submission" date="2022-05" db="EMBL/GenBank/DDBJ databases">
        <authorList>
            <person name="Jo J.-H."/>
            <person name="Im W.-T."/>
        </authorList>
    </citation>
    <scope>NUCLEOTIDE SEQUENCE</scope>
    <source>
        <strain evidence="5">SE158</strain>
    </source>
</reference>
<evidence type="ECO:0000256" key="2">
    <source>
        <dbReference type="ARBA" id="ARBA00022676"/>
    </source>
</evidence>
<comment type="caution">
    <text evidence="5">The sequence shown here is derived from an EMBL/GenBank/DDBJ whole genome shotgun (WGS) entry which is preliminary data.</text>
</comment>
<dbReference type="EC" id="2.4.-.-" evidence="5"/>
<protein>
    <submittedName>
        <fullName evidence="5">Glycosyltransferase</fullName>
        <ecNumber evidence="5">2.4.-.-</ecNumber>
    </submittedName>
</protein>
<dbReference type="Pfam" id="PF00535">
    <property type="entry name" value="Glycos_transf_2"/>
    <property type="match status" value="1"/>
</dbReference>
<keyword evidence="2 5" id="KW-0328">Glycosyltransferase</keyword>
<sequence length="318" mass="35313">MRPTHDHEQSDAALLPEQPRVSVLVITYNQQDYVTEALSSAASQLAAFPFEMVIGEDCSADATRSVCAAFQRAHPDKARLLWSDRNFGFQHNFVRTLSACRGEYVALLEGDDAWTDPAKLERQVAALDAHPSINVCITQSRKLLPDGTQASAPEWDRGASPRLIPTAELTAKDGMMAPTASILARREALLGLPEWVAEAPVFDSFLLLGLAGRKGAWYLPEETSLYRVSSAGSWSESFENKPRADRVAYSRRMLAAYDSAVRDFGIPAASLRRRLSTFHLLLARDAFRHGALGQALRHCLRLDPRYVGERVRHRLGRV</sequence>
<evidence type="ECO:0000256" key="1">
    <source>
        <dbReference type="ARBA" id="ARBA00006739"/>
    </source>
</evidence>
<proteinExistence type="inferred from homology"/>
<evidence type="ECO:0000313" key="5">
    <source>
        <dbReference type="EMBL" id="MCL6682703.1"/>
    </source>
</evidence>
<keyword evidence="6" id="KW-1185">Reference proteome</keyword>
<gene>
    <name evidence="5" type="ORF">LZ536_02150</name>
</gene>
<evidence type="ECO:0000313" key="6">
    <source>
        <dbReference type="Proteomes" id="UP001165363"/>
    </source>
</evidence>
<dbReference type="InterPro" id="IPR050834">
    <property type="entry name" value="Glycosyltransf_2"/>
</dbReference>
<dbReference type="Gene3D" id="3.90.550.10">
    <property type="entry name" value="Spore Coat Polysaccharide Biosynthesis Protein SpsA, Chain A"/>
    <property type="match status" value="1"/>
</dbReference>
<comment type="similarity">
    <text evidence="1">Belongs to the glycosyltransferase 2 family.</text>
</comment>
<organism evidence="5 6">
    <name type="scientific">Sphingomonas alba</name>
    <dbReference type="NCBI Taxonomy" id="2908208"/>
    <lineage>
        <taxon>Bacteria</taxon>
        <taxon>Pseudomonadati</taxon>
        <taxon>Pseudomonadota</taxon>
        <taxon>Alphaproteobacteria</taxon>
        <taxon>Sphingomonadales</taxon>
        <taxon>Sphingomonadaceae</taxon>
        <taxon>Sphingomonas</taxon>
    </lineage>
</organism>
<dbReference type="InterPro" id="IPR029044">
    <property type="entry name" value="Nucleotide-diphossugar_trans"/>
</dbReference>
<accession>A0ABT0RJA4</accession>
<keyword evidence="3 5" id="KW-0808">Transferase</keyword>
<dbReference type="SUPFAM" id="SSF53448">
    <property type="entry name" value="Nucleotide-diphospho-sugar transferases"/>
    <property type="match status" value="1"/>
</dbReference>
<dbReference type="GO" id="GO:0016757">
    <property type="term" value="F:glycosyltransferase activity"/>
    <property type="evidence" value="ECO:0007669"/>
    <property type="project" value="UniProtKB-KW"/>
</dbReference>
<evidence type="ECO:0000256" key="3">
    <source>
        <dbReference type="ARBA" id="ARBA00022679"/>
    </source>
</evidence>
<evidence type="ECO:0000259" key="4">
    <source>
        <dbReference type="Pfam" id="PF00535"/>
    </source>
</evidence>